<dbReference type="PANTHER" id="PTHR44688:SF16">
    <property type="entry name" value="DNA-BINDING TRANSCRIPTIONAL ACTIVATOR DEVR_DOSR"/>
    <property type="match status" value="1"/>
</dbReference>
<dbReference type="SMART" id="SM00421">
    <property type="entry name" value="HTH_LUXR"/>
    <property type="match status" value="1"/>
</dbReference>
<dbReference type="EMBL" id="DSIN01000011">
    <property type="protein sequence ID" value="HEF24823.1"/>
    <property type="molecule type" value="Genomic_DNA"/>
</dbReference>
<evidence type="ECO:0000313" key="5">
    <source>
        <dbReference type="EMBL" id="HEF24823.1"/>
    </source>
</evidence>
<gene>
    <name evidence="5" type="ORF">ENP23_03515</name>
</gene>
<evidence type="ECO:0000256" key="1">
    <source>
        <dbReference type="ARBA" id="ARBA00023015"/>
    </source>
</evidence>
<evidence type="ECO:0000259" key="4">
    <source>
        <dbReference type="PROSITE" id="PS50043"/>
    </source>
</evidence>
<dbReference type="AlphaFoldDB" id="A0A7C1WUK3"/>
<dbReference type="PANTHER" id="PTHR44688">
    <property type="entry name" value="DNA-BINDING TRANSCRIPTIONAL ACTIVATOR DEVR_DOSR"/>
    <property type="match status" value="1"/>
</dbReference>
<dbReference type="GO" id="GO:0006355">
    <property type="term" value="P:regulation of DNA-templated transcription"/>
    <property type="evidence" value="ECO:0007669"/>
    <property type="project" value="InterPro"/>
</dbReference>
<dbReference type="InterPro" id="IPR036388">
    <property type="entry name" value="WH-like_DNA-bd_sf"/>
</dbReference>
<evidence type="ECO:0000256" key="3">
    <source>
        <dbReference type="ARBA" id="ARBA00023163"/>
    </source>
</evidence>
<comment type="caution">
    <text evidence="5">The sequence shown here is derived from an EMBL/GenBank/DDBJ whole genome shotgun (WGS) entry which is preliminary data.</text>
</comment>
<keyword evidence="3" id="KW-0804">Transcription</keyword>
<accession>A0A7C1WUK3</accession>
<evidence type="ECO:0000256" key="2">
    <source>
        <dbReference type="ARBA" id="ARBA00023125"/>
    </source>
</evidence>
<dbReference type="InterPro" id="IPR000792">
    <property type="entry name" value="Tscrpt_reg_LuxR_C"/>
</dbReference>
<reference evidence="5" key="1">
    <citation type="journal article" date="2020" name="mSystems">
        <title>Genome- and Community-Level Interaction Insights into Carbon Utilization and Element Cycling Functions of Hydrothermarchaeota in Hydrothermal Sediment.</title>
        <authorList>
            <person name="Zhou Z."/>
            <person name="Liu Y."/>
            <person name="Xu W."/>
            <person name="Pan J."/>
            <person name="Luo Z.H."/>
            <person name="Li M."/>
        </authorList>
    </citation>
    <scope>NUCLEOTIDE SEQUENCE [LARGE SCALE GENOMIC DNA]</scope>
    <source>
        <strain evidence="5">SpSt-200</strain>
    </source>
</reference>
<sequence>MLIMHFNAPLLVRPGQDPNLATLIEHLPCEIDCPFTYATIDKRTFGLSNFLSSFPIAWQRKYCSEALHRFDPIIFHGVQRVAPFHWNEAYRRNPVQGQGAFEQLTREFSMQDGYTFVVHDPQQRMGLLSLFNREQNPHFHHQIQHIKGTLQLALVAFHSGMNPDSMSQDTAEPPLTVREHAILGWVSLGKSYSEIACICDIRVRTVKFHMANIVRKLQVDTAKQAVFAAARLGIA</sequence>
<dbReference type="Pfam" id="PF03472">
    <property type="entry name" value="Autoind_bind"/>
    <property type="match status" value="1"/>
</dbReference>
<organism evidence="5">
    <name type="scientific">Pseudomonas graminis</name>
    <dbReference type="NCBI Taxonomy" id="158627"/>
    <lineage>
        <taxon>Bacteria</taxon>
        <taxon>Pseudomonadati</taxon>
        <taxon>Pseudomonadota</taxon>
        <taxon>Gammaproteobacteria</taxon>
        <taxon>Pseudomonadales</taxon>
        <taxon>Pseudomonadaceae</taxon>
        <taxon>Pseudomonas</taxon>
    </lineage>
</organism>
<keyword evidence="2" id="KW-0238">DNA-binding</keyword>
<name>A0A7C1WUK3_9PSED</name>
<dbReference type="PRINTS" id="PR00038">
    <property type="entry name" value="HTHLUXR"/>
</dbReference>
<dbReference type="CDD" id="cd06170">
    <property type="entry name" value="LuxR_C_like"/>
    <property type="match status" value="1"/>
</dbReference>
<dbReference type="PROSITE" id="PS50043">
    <property type="entry name" value="HTH_LUXR_2"/>
    <property type="match status" value="1"/>
</dbReference>
<proteinExistence type="predicted"/>
<dbReference type="GO" id="GO:0003677">
    <property type="term" value="F:DNA binding"/>
    <property type="evidence" value="ECO:0007669"/>
    <property type="project" value="UniProtKB-KW"/>
</dbReference>
<dbReference type="InterPro" id="IPR036693">
    <property type="entry name" value="TF_LuxR_autoind-bd_dom_sf"/>
</dbReference>
<feature type="domain" description="HTH luxR-type" evidence="4">
    <location>
        <begin position="168"/>
        <end position="233"/>
    </location>
</feature>
<dbReference type="InterPro" id="IPR005143">
    <property type="entry name" value="TF_LuxR_autoind-bd_dom"/>
</dbReference>
<dbReference type="SUPFAM" id="SSF75516">
    <property type="entry name" value="Pheromone-binding domain of LuxR-like quorum-sensing transcription factors"/>
    <property type="match status" value="1"/>
</dbReference>
<dbReference type="Gene3D" id="1.10.10.10">
    <property type="entry name" value="Winged helix-like DNA-binding domain superfamily/Winged helix DNA-binding domain"/>
    <property type="match status" value="1"/>
</dbReference>
<dbReference type="SUPFAM" id="SSF46894">
    <property type="entry name" value="C-terminal effector domain of the bipartite response regulators"/>
    <property type="match status" value="1"/>
</dbReference>
<protein>
    <submittedName>
        <fullName evidence="5">LuxR family transcriptional regulator</fullName>
    </submittedName>
</protein>
<keyword evidence="1" id="KW-0805">Transcription regulation</keyword>
<dbReference type="Gene3D" id="3.30.450.80">
    <property type="entry name" value="Transcription factor LuxR-like, autoinducer-binding domain"/>
    <property type="match status" value="1"/>
</dbReference>
<dbReference type="InterPro" id="IPR016032">
    <property type="entry name" value="Sig_transdc_resp-reg_C-effctor"/>
</dbReference>
<dbReference type="PROSITE" id="PS00622">
    <property type="entry name" value="HTH_LUXR_1"/>
    <property type="match status" value="1"/>
</dbReference>
<dbReference type="Pfam" id="PF00196">
    <property type="entry name" value="GerE"/>
    <property type="match status" value="1"/>
</dbReference>